<sequence>MINYNEQERNEIARLEYKDLSHGEGAKIKSSDGSEITVGYVSDILGKKIEVGDLSVFPTQKKRVKDNEVGLDGYVLTDRWMSESDSPEDVKEITVLFEGSLVDPEHNMTGTLNDWGRTDAQMAAKILMGQWAGIRGAKPKQLALAGDRLKEIMDKYPNARVSLYAHSLGSMDGQVALASLEDSYLQRIDGAYLYEGPNTYPILTDKERRQVDKIKYKIFNYIDRKDIVTIGYPEKGSEGAVGTVVNINSKDRKNIGTQHMWGGYEYDSGHLNVSESDLQDYRLARAKQAMEQLDIKKKALSERYQKMVTAGYTRTEMIYLDSEQATTFASSLQNLAVISTEAIMAFCDYGVSKVSGRWDALLAQAQAMPNVSRLLSEAEVIDALSQVGATKDTVETSIITELKDMRNKAVKTKEEFDGLSSKLLNGIQELVKKDEGLAREYKRWGNI</sequence>
<dbReference type="eggNOG" id="ENOG5032BXF">
    <property type="taxonomic scope" value="Bacteria"/>
</dbReference>
<gene>
    <name evidence="1" type="ordered locus">SSA_0247</name>
</gene>
<organism evidence="1 2">
    <name type="scientific">Streptococcus sanguinis (strain SK36)</name>
    <dbReference type="NCBI Taxonomy" id="388919"/>
    <lineage>
        <taxon>Bacteria</taxon>
        <taxon>Bacillati</taxon>
        <taxon>Bacillota</taxon>
        <taxon>Bacilli</taxon>
        <taxon>Lactobacillales</taxon>
        <taxon>Streptococcaceae</taxon>
        <taxon>Streptococcus</taxon>
    </lineage>
</organism>
<dbReference type="RefSeq" id="WP_002903447.1">
    <property type="nucleotide sequence ID" value="NC_009009.1"/>
</dbReference>
<accession>A3CKK1</accession>
<dbReference type="AlphaFoldDB" id="A3CKK1"/>
<evidence type="ECO:0008006" key="3">
    <source>
        <dbReference type="Google" id="ProtNLM"/>
    </source>
</evidence>
<dbReference type="KEGG" id="ssa:SSA_0247"/>
<dbReference type="HOGENOM" id="CLU_038370_1_0_9"/>
<reference evidence="1 2" key="1">
    <citation type="journal article" date="2007" name="J. Bacteriol.">
        <title>Genome of the opportunistic pathogen Streptococcus sanguinis.</title>
        <authorList>
            <person name="Xu P."/>
            <person name="Alves J.M."/>
            <person name="Kitten T."/>
            <person name="Brown A."/>
            <person name="Chen Z."/>
            <person name="Ozaki L.S."/>
            <person name="Manque P."/>
            <person name="Ge X."/>
            <person name="Serrano M.G."/>
            <person name="Puiu D."/>
            <person name="Hendricks S."/>
            <person name="Wang Y."/>
            <person name="Chaplin M.D."/>
            <person name="Akan D."/>
            <person name="Paik S."/>
            <person name="Peterson D.L."/>
            <person name="Macrina F.L."/>
            <person name="Buck G.A."/>
        </authorList>
    </citation>
    <scope>NUCLEOTIDE SEQUENCE [LARGE SCALE GENOMIC DNA]</scope>
    <source>
        <strain evidence="1 2">SK36</strain>
    </source>
</reference>
<dbReference type="SUPFAM" id="SSF53474">
    <property type="entry name" value="alpha/beta-Hydrolases"/>
    <property type="match status" value="1"/>
</dbReference>
<dbReference type="EMBL" id="CP000387">
    <property type="protein sequence ID" value="ABN43706.1"/>
    <property type="molecule type" value="Genomic_DNA"/>
</dbReference>
<dbReference type="Proteomes" id="UP000002148">
    <property type="component" value="Chromosome"/>
</dbReference>
<dbReference type="Gene3D" id="3.40.50.1820">
    <property type="entry name" value="alpha/beta hydrolase"/>
    <property type="match status" value="1"/>
</dbReference>
<dbReference type="STRING" id="388919.SSA_0247"/>
<protein>
    <recommendedName>
        <fullName evidence="3">DUF2974 domain-containing protein</fullName>
    </recommendedName>
</protein>
<proteinExistence type="predicted"/>
<evidence type="ECO:0000313" key="1">
    <source>
        <dbReference type="EMBL" id="ABN43706.1"/>
    </source>
</evidence>
<evidence type="ECO:0000313" key="2">
    <source>
        <dbReference type="Proteomes" id="UP000002148"/>
    </source>
</evidence>
<keyword evidence="2" id="KW-1185">Reference proteome</keyword>
<dbReference type="PATRIC" id="fig|388919.9.peg.239"/>
<name>A3CKK1_STRSV</name>
<dbReference type="OrthoDB" id="2365336at2"/>
<dbReference type="InterPro" id="IPR029058">
    <property type="entry name" value="AB_hydrolase_fold"/>
</dbReference>